<dbReference type="RefSeq" id="WP_013157662.1">
    <property type="nucleotide sequence ID" value="NC_014212.1"/>
</dbReference>
<protein>
    <submittedName>
        <fullName evidence="1">N5-glutamine S-adenosyl-L-methionine-dependent methyltransferase</fullName>
    </submittedName>
</protein>
<dbReference type="Proteomes" id="UP000001916">
    <property type="component" value="Chromosome"/>
</dbReference>
<organism evidence="1 2">
    <name type="scientific">Allomeiothermus silvanus (strain ATCC 700542 / DSM 9946 / NBRC 106475 / NCIMB 13440 / VI-R2)</name>
    <name type="common">Thermus silvanus</name>
    <dbReference type="NCBI Taxonomy" id="526227"/>
    <lineage>
        <taxon>Bacteria</taxon>
        <taxon>Thermotogati</taxon>
        <taxon>Deinococcota</taxon>
        <taxon>Deinococci</taxon>
        <taxon>Thermales</taxon>
        <taxon>Thermaceae</taxon>
        <taxon>Allomeiothermus</taxon>
    </lineage>
</organism>
<dbReference type="KEGG" id="msv:Mesil_1187"/>
<accession>D7BDT4</accession>
<reference evidence="1 2" key="1">
    <citation type="journal article" date="2010" name="Stand. Genomic Sci.">
        <title>Complete genome sequence of Meiothermus silvanus type strain (VI-R2).</title>
        <authorList>
            <person name="Sikorski J."/>
            <person name="Tindall B.J."/>
            <person name="Lowry S."/>
            <person name="Lucas S."/>
            <person name="Nolan M."/>
            <person name="Copeland A."/>
            <person name="Glavina Del Rio T."/>
            <person name="Tice H."/>
            <person name="Cheng J.F."/>
            <person name="Han C."/>
            <person name="Pitluck S."/>
            <person name="Liolios K."/>
            <person name="Ivanova N."/>
            <person name="Mavromatis K."/>
            <person name="Mikhailova N."/>
            <person name="Pati A."/>
            <person name="Goodwin L."/>
            <person name="Chen A."/>
            <person name="Palaniappan K."/>
            <person name="Land M."/>
            <person name="Hauser L."/>
            <person name="Chang Y.J."/>
            <person name="Jeffries C.D."/>
            <person name="Rohde M."/>
            <person name="Goker M."/>
            <person name="Woyke T."/>
            <person name="Bristow J."/>
            <person name="Eisen J.A."/>
            <person name="Markowitz V."/>
            <person name="Hugenholtz P."/>
            <person name="Kyrpides N.C."/>
            <person name="Klenk H.P."/>
            <person name="Lapidus A."/>
        </authorList>
    </citation>
    <scope>NUCLEOTIDE SEQUENCE [LARGE SCALE GENOMIC DNA]</scope>
    <source>
        <strain evidence="2">ATCC 700542 / DSM 9946 / VI-R2</strain>
    </source>
</reference>
<sequence length="90" mass="10295">MPSPMRRLEKALRIALGRAHGGDAAYAVQVIETLETDAEAPDYAPRPYQGWRDARRLINEIEALERSEGVEHVRIKRRVPSAYRTGEFYV</sequence>
<dbReference type="AlphaFoldDB" id="D7BDT4"/>
<dbReference type="GO" id="GO:0032259">
    <property type="term" value="P:methylation"/>
    <property type="evidence" value="ECO:0007669"/>
    <property type="project" value="UniProtKB-KW"/>
</dbReference>
<dbReference type="STRING" id="526227.Mesil_1187"/>
<evidence type="ECO:0000313" key="1">
    <source>
        <dbReference type="EMBL" id="ADH63085.1"/>
    </source>
</evidence>
<dbReference type="HOGENOM" id="CLU_2437379_0_0_0"/>
<gene>
    <name evidence="1" type="ordered locus">Mesil_1187</name>
</gene>
<name>D7BDT4_ALLS1</name>
<keyword evidence="2" id="KW-1185">Reference proteome</keyword>
<keyword evidence="1" id="KW-0489">Methyltransferase</keyword>
<keyword evidence="1" id="KW-0808">Transferase</keyword>
<dbReference type="GO" id="GO:0008168">
    <property type="term" value="F:methyltransferase activity"/>
    <property type="evidence" value="ECO:0007669"/>
    <property type="project" value="UniProtKB-KW"/>
</dbReference>
<proteinExistence type="predicted"/>
<dbReference type="EMBL" id="CP002042">
    <property type="protein sequence ID" value="ADH63085.1"/>
    <property type="molecule type" value="Genomic_DNA"/>
</dbReference>
<evidence type="ECO:0000313" key="2">
    <source>
        <dbReference type="Proteomes" id="UP000001916"/>
    </source>
</evidence>